<keyword evidence="4" id="KW-0804">Transcription</keyword>
<protein>
    <recommendedName>
        <fullName evidence="7">AP2/ERF domain-containing protein</fullName>
    </recommendedName>
</protein>
<gene>
    <name evidence="8" type="ORF">CCACVL1_04798</name>
</gene>
<reference evidence="8 9" key="1">
    <citation type="submission" date="2013-09" db="EMBL/GenBank/DDBJ databases">
        <title>Corchorus capsularis genome sequencing.</title>
        <authorList>
            <person name="Alam M."/>
            <person name="Haque M.S."/>
            <person name="Islam M.S."/>
            <person name="Emdad E.M."/>
            <person name="Islam M.M."/>
            <person name="Ahmed B."/>
            <person name="Halim A."/>
            <person name="Hossen Q.M.M."/>
            <person name="Hossain M.Z."/>
            <person name="Ahmed R."/>
            <person name="Khan M.M."/>
            <person name="Islam R."/>
            <person name="Rashid M.M."/>
            <person name="Khan S.A."/>
            <person name="Rahman M.S."/>
            <person name="Alam M."/>
        </authorList>
    </citation>
    <scope>NUCLEOTIDE SEQUENCE [LARGE SCALE GENOMIC DNA]</scope>
    <source>
        <strain evidence="9">cv. CVL-1</strain>
        <tissue evidence="8">Whole seedling</tissue>
    </source>
</reference>
<keyword evidence="9" id="KW-1185">Reference proteome</keyword>
<dbReference type="GO" id="GO:0003677">
    <property type="term" value="F:DNA binding"/>
    <property type="evidence" value="ECO:0007669"/>
    <property type="project" value="UniProtKB-KW"/>
</dbReference>
<evidence type="ECO:0000256" key="2">
    <source>
        <dbReference type="ARBA" id="ARBA00023015"/>
    </source>
</evidence>
<dbReference type="Gramene" id="OMO96744">
    <property type="protein sequence ID" value="OMO96744"/>
    <property type="gene ID" value="CCACVL1_04798"/>
</dbReference>
<feature type="domain" description="AP2/ERF" evidence="7">
    <location>
        <begin position="50"/>
        <end position="114"/>
    </location>
</feature>
<evidence type="ECO:0000259" key="7">
    <source>
        <dbReference type="PROSITE" id="PS51032"/>
    </source>
</evidence>
<dbReference type="EMBL" id="AWWV01007365">
    <property type="protein sequence ID" value="OMO96744.1"/>
    <property type="molecule type" value="Genomic_DNA"/>
</dbReference>
<feature type="compositionally biased region" description="Polar residues" evidence="6">
    <location>
        <begin position="1"/>
        <end position="18"/>
    </location>
</feature>
<dbReference type="Proteomes" id="UP000188268">
    <property type="component" value="Unassembled WGS sequence"/>
</dbReference>
<feature type="region of interest" description="Disordered" evidence="6">
    <location>
        <begin position="1"/>
        <end position="20"/>
    </location>
</feature>
<dbReference type="InterPro" id="IPR016177">
    <property type="entry name" value="DNA-bd_dom_sf"/>
</dbReference>
<evidence type="ECO:0000256" key="6">
    <source>
        <dbReference type="SAM" id="MobiDB-lite"/>
    </source>
</evidence>
<dbReference type="AlphaFoldDB" id="A0A1R3JPL3"/>
<comment type="caution">
    <text evidence="8">The sequence shown here is derived from an EMBL/GenBank/DDBJ whole genome shotgun (WGS) entry which is preliminary data.</text>
</comment>
<dbReference type="GO" id="GO:0005634">
    <property type="term" value="C:nucleus"/>
    <property type="evidence" value="ECO:0007669"/>
    <property type="project" value="UniProtKB-SubCell"/>
</dbReference>
<dbReference type="InterPro" id="IPR001471">
    <property type="entry name" value="AP2/ERF_dom"/>
</dbReference>
<evidence type="ECO:0000256" key="5">
    <source>
        <dbReference type="ARBA" id="ARBA00023242"/>
    </source>
</evidence>
<dbReference type="OrthoDB" id="1477820at2759"/>
<comment type="subcellular location">
    <subcellularLocation>
        <location evidence="1">Nucleus</location>
    </subcellularLocation>
</comment>
<evidence type="ECO:0000256" key="4">
    <source>
        <dbReference type="ARBA" id="ARBA00023163"/>
    </source>
</evidence>
<name>A0A1R3JPL3_COCAP</name>
<evidence type="ECO:0000256" key="1">
    <source>
        <dbReference type="ARBA" id="ARBA00004123"/>
    </source>
</evidence>
<proteinExistence type="predicted"/>
<evidence type="ECO:0000256" key="3">
    <source>
        <dbReference type="ARBA" id="ARBA00023125"/>
    </source>
</evidence>
<keyword evidence="2" id="KW-0805">Transcription regulation</keyword>
<dbReference type="SUPFAM" id="SSF54171">
    <property type="entry name" value="DNA-binding domain"/>
    <property type="match status" value="1"/>
</dbReference>
<keyword evidence="3" id="KW-0238">DNA-binding</keyword>
<evidence type="ECO:0000313" key="9">
    <source>
        <dbReference type="Proteomes" id="UP000188268"/>
    </source>
</evidence>
<sequence>MSQEMNSESMNLRSSTPTISLRIRSLRRSSHSMNLRSNSTPTSLRITRRRIRNSPVPSSRRRPVGIYSAEIRHPFTNDRVFLGPFSTDQECCAAYQAKRREFSDLMLASAASAQENNNIIPSSSSLEVSPSSVTEGVSSVNLSEGTRANNIILFPSRL</sequence>
<keyword evidence="5" id="KW-0539">Nucleus</keyword>
<organism evidence="8 9">
    <name type="scientific">Corchorus capsularis</name>
    <name type="common">Jute</name>
    <dbReference type="NCBI Taxonomy" id="210143"/>
    <lineage>
        <taxon>Eukaryota</taxon>
        <taxon>Viridiplantae</taxon>
        <taxon>Streptophyta</taxon>
        <taxon>Embryophyta</taxon>
        <taxon>Tracheophyta</taxon>
        <taxon>Spermatophyta</taxon>
        <taxon>Magnoliopsida</taxon>
        <taxon>eudicotyledons</taxon>
        <taxon>Gunneridae</taxon>
        <taxon>Pentapetalae</taxon>
        <taxon>rosids</taxon>
        <taxon>malvids</taxon>
        <taxon>Malvales</taxon>
        <taxon>Malvaceae</taxon>
        <taxon>Grewioideae</taxon>
        <taxon>Apeibeae</taxon>
        <taxon>Corchorus</taxon>
    </lineage>
</organism>
<evidence type="ECO:0000313" key="8">
    <source>
        <dbReference type="EMBL" id="OMO96744.1"/>
    </source>
</evidence>
<dbReference type="PROSITE" id="PS51032">
    <property type="entry name" value="AP2_ERF"/>
    <property type="match status" value="1"/>
</dbReference>
<dbReference type="GO" id="GO:0003700">
    <property type="term" value="F:DNA-binding transcription factor activity"/>
    <property type="evidence" value="ECO:0007669"/>
    <property type="project" value="InterPro"/>
</dbReference>
<accession>A0A1R3JPL3</accession>